<dbReference type="GO" id="GO:0005829">
    <property type="term" value="C:cytosol"/>
    <property type="evidence" value="ECO:0007669"/>
    <property type="project" value="TreeGrafter"/>
</dbReference>
<reference evidence="2" key="1">
    <citation type="submission" date="2019-08" db="EMBL/GenBank/DDBJ databases">
        <authorList>
            <person name="Kucharzyk K."/>
            <person name="Murdoch R.W."/>
            <person name="Higgins S."/>
            <person name="Loffler F."/>
        </authorList>
    </citation>
    <scope>NUCLEOTIDE SEQUENCE</scope>
</reference>
<dbReference type="SUPFAM" id="SSF55298">
    <property type="entry name" value="YjgF-like"/>
    <property type="match status" value="1"/>
</dbReference>
<dbReference type="NCBIfam" id="TIGR00004">
    <property type="entry name" value="Rid family detoxifying hydrolase"/>
    <property type="match status" value="1"/>
</dbReference>
<dbReference type="PROSITE" id="PS01094">
    <property type="entry name" value="UPF0076"/>
    <property type="match status" value="1"/>
</dbReference>
<dbReference type="PANTHER" id="PTHR11803">
    <property type="entry name" value="2-IMINOBUTANOATE/2-IMINOPROPANOATE DEAMINASE RIDA"/>
    <property type="match status" value="1"/>
</dbReference>
<name>A0A645ERS2_9ZZZZ</name>
<dbReference type="InterPro" id="IPR006175">
    <property type="entry name" value="YjgF/YER057c/UK114"/>
</dbReference>
<dbReference type="InterPro" id="IPR006056">
    <property type="entry name" value="RidA"/>
</dbReference>
<evidence type="ECO:0000313" key="2">
    <source>
        <dbReference type="EMBL" id="MPN03233.1"/>
    </source>
</evidence>
<comment type="caution">
    <text evidence="2">The sequence shown here is derived from an EMBL/GenBank/DDBJ whole genome shotgun (WGS) entry which is preliminary data.</text>
</comment>
<dbReference type="InterPro" id="IPR019897">
    <property type="entry name" value="RidA_CS"/>
</dbReference>
<sequence length="126" mass="13639">MNKETVFSQKAPDAIGPYSQAIKCGKLLFVSGQLPVDKETGLMPFDIKQQTTQSLENIKHIIAAAGYSMQDIVKTTVFVKDLGQFQAINDVYSTYFPNNPPARACIEVAGLPKGAGVEIEVIACTD</sequence>
<gene>
    <name evidence="2" type="ORF">SDC9_150459</name>
</gene>
<dbReference type="PANTHER" id="PTHR11803:SF39">
    <property type="entry name" value="2-IMINOBUTANOATE_2-IMINOPROPANOATE DEAMINASE"/>
    <property type="match status" value="1"/>
</dbReference>
<dbReference type="CDD" id="cd00448">
    <property type="entry name" value="YjgF_YER057c_UK114_family"/>
    <property type="match status" value="1"/>
</dbReference>
<dbReference type="Pfam" id="PF01042">
    <property type="entry name" value="Ribonuc_L-PSP"/>
    <property type="match status" value="1"/>
</dbReference>
<organism evidence="2">
    <name type="scientific">bioreactor metagenome</name>
    <dbReference type="NCBI Taxonomy" id="1076179"/>
    <lineage>
        <taxon>unclassified sequences</taxon>
        <taxon>metagenomes</taxon>
        <taxon>ecological metagenomes</taxon>
    </lineage>
</organism>
<dbReference type="InterPro" id="IPR035959">
    <property type="entry name" value="RutC-like_sf"/>
</dbReference>
<dbReference type="AlphaFoldDB" id="A0A645ERS2"/>
<protein>
    <submittedName>
        <fullName evidence="2">RutC family protein</fullName>
    </submittedName>
</protein>
<evidence type="ECO:0000256" key="1">
    <source>
        <dbReference type="ARBA" id="ARBA00010552"/>
    </source>
</evidence>
<dbReference type="GO" id="GO:0019239">
    <property type="term" value="F:deaminase activity"/>
    <property type="evidence" value="ECO:0007669"/>
    <property type="project" value="TreeGrafter"/>
</dbReference>
<dbReference type="Gene3D" id="3.30.1330.40">
    <property type="entry name" value="RutC-like"/>
    <property type="match status" value="1"/>
</dbReference>
<dbReference type="EMBL" id="VSSQ01049161">
    <property type="protein sequence ID" value="MPN03233.1"/>
    <property type="molecule type" value="Genomic_DNA"/>
</dbReference>
<accession>A0A645ERS2</accession>
<dbReference type="FunFam" id="3.30.1330.40:FF:000001">
    <property type="entry name" value="L-PSP family endoribonuclease"/>
    <property type="match status" value="1"/>
</dbReference>
<proteinExistence type="inferred from homology"/>
<comment type="similarity">
    <text evidence="1">Belongs to the RutC family.</text>
</comment>